<dbReference type="EMBL" id="AP025314">
    <property type="protein sequence ID" value="BDD09600.1"/>
    <property type="molecule type" value="Genomic_DNA"/>
</dbReference>
<dbReference type="KEGG" id="fax:FUAX_20320"/>
<protein>
    <submittedName>
        <fullName evidence="2">Uncharacterized protein</fullName>
    </submittedName>
</protein>
<dbReference type="AlphaFoldDB" id="A0AAU9DB63"/>
<feature type="compositionally biased region" description="Basic and acidic residues" evidence="1">
    <location>
        <begin position="630"/>
        <end position="656"/>
    </location>
</feature>
<keyword evidence="3" id="KW-1185">Reference proteome</keyword>
<proteinExistence type="predicted"/>
<sequence length="677" mass="77671">MFKQATPKKSLSEQRKKTGNNSGGTVCQAMLRPGKLKHGAYAHARQYDVFDKLPELFFKTGETLLFDDEDTVVTDSEISPEADWWRACVSPRYRFKFYIHSEALQATEESSSFRSMIGFLQEVFDDSTDTERYARNLKKRWKGDELFDNLYYEYTNCKSKESWSMAKRREAFGKMLEVAKSRPAGARLEASSRREGHLSCPINKLHRGEIQDALKSRFWDFYGNLSPHPSLKAKPKGLEAMPKEGEMKACKKKGPGKDNIGRVETSEHPFEFKFYLNVLPGYVDIVAKKFIDMIDVPATEPRPRTRMVRLNTMDFWDRRLDTIIITVGSYKSLEITKEIIRKMTEQHPEYFSEGTIPFVEGLGKGCGWCEDTGFENVWEMSPDLMEGLRRFIVRVGNMLEDRRKRWFKGDAEKRALAKLETQYRQALKEVGTPDASTFGMDRKNLLEMNALMLQLGGVGLSELPLKWLEHFQKVKTKIGNPRVFLLHRLQAVEDSLDEYPITFHDFLRSMMLKFEERNVDFYRPHLNLPIKPFEDEDMVVVDLGQKTSTLEDIPEADQDFMGLYNQQQTRPKAETSLFKATTGIGRMMDQVMKGKYEELGPCPSFVEAGAEATTVNVRTASAKNTSVLHPELERKIADPDDFLKEEHLPAKKDHGGDYVPKARLGDCVDSDSSASQE</sequence>
<evidence type="ECO:0000256" key="1">
    <source>
        <dbReference type="SAM" id="MobiDB-lite"/>
    </source>
</evidence>
<reference evidence="2 3" key="1">
    <citation type="submission" date="2021-12" db="EMBL/GenBank/DDBJ databases">
        <title>Genome sequencing of bacteria with rrn-lacking chromosome and rrn-plasmid.</title>
        <authorList>
            <person name="Anda M."/>
            <person name="Iwasaki W."/>
        </authorList>
    </citation>
    <scope>NUCLEOTIDE SEQUENCE [LARGE SCALE GENOMIC DNA]</scope>
    <source>
        <strain evidence="2 3">DSM 100852</strain>
    </source>
</reference>
<evidence type="ECO:0000313" key="2">
    <source>
        <dbReference type="EMBL" id="BDD09600.1"/>
    </source>
</evidence>
<feature type="region of interest" description="Disordered" evidence="1">
    <location>
        <begin position="242"/>
        <end position="262"/>
    </location>
</feature>
<evidence type="ECO:0000313" key="3">
    <source>
        <dbReference type="Proteomes" id="UP001348817"/>
    </source>
</evidence>
<accession>A0AAU9DB63</accession>
<feature type="region of interest" description="Disordered" evidence="1">
    <location>
        <begin position="1"/>
        <end position="24"/>
    </location>
</feature>
<dbReference type="Proteomes" id="UP001348817">
    <property type="component" value="Chromosome"/>
</dbReference>
<gene>
    <name evidence="2" type="ORF">FUAX_20320</name>
</gene>
<name>A0AAU9DB63_9BACT</name>
<feature type="region of interest" description="Disordered" evidence="1">
    <location>
        <begin position="630"/>
        <end position="677"/>
    </location>
</feature>
<organism evidence="2 3">
    <name type="scientific">Fulvitalea axinellae</name>
    <dbReference type="NCBI Taxonomy" id="1182444"/>
    <lineage>
        <taxon>Bacteria</taxon>
        <taxon>Pseudomonadati</taxon>
        <taxon>Bacteroidota</taxon>
        <taxon>Cytophagia</taxon>
        <taxon>Cytophagales</taxon>
        <taxon>Persicobacteraceae</taxon>
        <taxon>Fulvitalea</taxon>
    </lineage>
</organism>